<dbReference type="InterPro" id="IPR005480">
    <property type="entry name" value="CPSase_lsu_oligo"/>
</dbReference>
<dbReference type="InterPro" id="IPR032466">
    <property type="entry name" value="Metal_Hydrolase"/>
</dbReference>
<dbReference type="Pfam" id="PF02786">
    <property type="entry name" value="CPSase_L_D2"/>
    <property type="match status" value="1"/>
</dbReference>
<name>A7T4N0_NEMVE</name>
<evidence type="ECO:0000313" key="16">
    <source>
        <dbReference type="Proteomes" id="UP000001593"/>
    </source>
</evidence>
<dbReference type="FunFam" id="1.10.1030.10:FF:000013">
    <property type="entry name" value="Predicted protein"/>
    <property type="match status" value="1"/>
</dbReference>
<dbReference type="SUPFAM" id="SSF52440">
    <property type="entry name" value="PreATP-grasp domain"/>
    <property type="match status" value="2"/>
</dbReference>
<evidence type="ECO:0000256" key="12">
    <source>
        <dbReference type="SAM" id="MobiDB-lite"/>
    </source>
</evidence>
<comment type="catalytic activity">
    <reaction evidence="9">
        <text>hydrogencarbonate + NH4(+) + 2 ATP = carbamoyl phosphate + 2 ADP + phosphate + 2 H(+)</text>
        <dbReference type="Rhea" id="RHEA:18029"/>
        <dbReference type="ChEBI" id="CHEBI:15378"/>
        <dbReference type="ChEBI" id="CHEBI:17544"/>
        <dbReference type="ChEBI" id="CHEBI:28938"/>
        <dbReference type="ChEBI" id="CHEBI:30616"/>
        <dbReference type="ChEBI" id="CHEBI:43474"/>
        <dbReference type="ChEBI" id="CHEBI:58228"/>
        <dbReference type="ChEBI" id="CHEBI:456216"/>
        <dbReference type="EC" id="6.3.4.16"/>
    </reaction>
</comment>
<feature type="region of interest" description="Disordered" evidence="12">
    <location>
        <begin position="378"/>
        <end position="406"/>
    </location>
</feature>
<keyword evidence="5" id="KW-0677">Repeat</keyword>
<dbReference type="PROSITE" id="PS00483">
    <property type="entry name" value="DIHYDROOROTASE_2"/>
    <property type="match status" value="1"/>
</dbReference>
<dbReference type="InParanoid" id="A7T4N0"/>
<feature type="compositionally biased region" description="Basic and acidic residues" evidence="12">
    <location>
        <begin position="677"/>
        <end position="701"/>
    </location>
</feature>
<sequence length="1362" mass="152412">MGGPRDLECLFDIFLETVKQYKLGKVSDMSVKERIQQQFMFKPVNPVETKPKKVLILGSGGLSIGQAGEFDYSGSQAIKALKEECIQTVVVNPNIATVQTTKGLSDKVYFLPITADYVTQVIHSERPDGILLAFGGQTALNCGIELRDRGVLDEYNVKVLGTPVDAIVCTEDRKMFAEKLLEIDEHVAPSEAVFSVDEALAAAGRLGYPVMVRAAFALGGMGSGFADDKEELTQLASMALANSKQLIIDKSLKGWKEIEYEVVRDAYDNCITVCNMENVDPLGIHTGESIVVAPSQTLTNSEYNMLRSTAIKVIKHLGVVGECNIQYALNPDSQESMDSEPRKEKEAEKRSRPDMTRPVTVPKCDVVTYLYYGVIGGGEKEPSRHDETSDSAESMDSEPRKEKKPEVTYNHLLEAKRLGFSDKQIAKCVHSTELAVRKLREEMKLTPFIKQIDTVAAEYPACTNYLYLTYNAQEDDLGFPGNAMMVLGSGVYRIGSSVEFDCCAVGCIRELKKLGKQTIMVNYNPETVSTDYDECDRLYFDEISFEARIFGTSPEYIDNAENRFKFSRLLDNIGILQPQWKELTTVEDDQLKVIECNLRVSRSFPFVSKTLDTDFVAMATRVICGLTVEPALDMDGRGRVGVKEAEKRSRPDTTRPVTVPKCEVVTYLYCGVIGGGEKEPSRHDETSDSAEEAEKRSRPDTTRPVTVPKCEVVTYLYSGVIGGGEKEPSRHDETSDSAEEAEKRSRPDTTRPVTVPKCEVVTYLYCGVIGGGEKEPSRHDKTSDSAEFKNELLPSVHTLRNLGYSLYASVGTADFYTEHGITNMIDLFINLPLRSNPGKKVSSFMTRGYQTRRMAIDYSVPLITDVKCAKLFVEALKRVCGAPKLKTNIDIISTARIVRLPGLIDVHVHLREPGATHKEDFASGTAAALAGGITMVLAMPNTNPPLVDEESFNLAKKLGTAGARCDYALYLGAGPTNYTMLKDIAHRAAGLKMYLNETFTTLRLDDLTIWMKHLENWPLHMPIVCHAEGRTTAAILLLAELADRPVHIAHVARKEEIMVIRAAKERGLAVTCEVAPHHLFMTKDDAARIGESWIRVKPPLVTAEDQMALWDNMEYIDCFATDHAPHTIEEKNSTNSPPGFPGLETMLPLLLTAVHQGRLTIEDLVKRLYTNPRRIFGLPEQKDTYVDVEIGSEWTIPKAMAYSRAQWTPFAGMKVFGSVRRVVLRGETACIDGQVLLNPKLLHCFYRPNQVLLNPKLLHCFYRPNQVLLNPKLLHCFYRPNQVLLNPKLLHCFYRPNQVLLNPKPLHCFYRPNQVLLNPKLLHCFYRPNQVLLNPKLLHCFYRPNQVLLNPKLLHCFYRPNQ</sequence>
<feature type="compositionally biased region" description="Basic and acidic residues" evidence="12">
    <location>
        <begin position="339"/>
        <end position="355"/>
    </location>
</feature>
<dbReference type="InterPro" id="IPR016185">
    <property type="entry name" value="PreATP-grasp_dom_sf"/>
</dbReference>
<dbReference type="PhylomeDB" id="A7T4N0"/>
<keyword evidence="3" id="KW-0436">Ligase</keyword>
<evidence type="ECO:0000256" key="11">
    <source>
        <dbReference type="PROSITE-ProRule" id="PRU00409"/>
    </source>
</evidence>
<dbReference type="CDD" id="cd01316">
    <property type="entry name" value="CAD_DHOase"/>
    <property type="match status" value="1"/>
</dbReference>
<dbReference type="InterPro" id="IPR005479">
    <property type="entry name" value="CPAse_ATP-bd"/>
</dbReference>
<evidence type="ECO:0000256" key="9">
    <source>
        <dbReference type="ARBA" id="ARBA00047359"/>
    </source>
</evidence>
<feature type="compositionally biased region" description="Basic and acidic residues" evidence="12">
    <location>
        <begin position="378"/>
        <end position="388"/>
    </location>
</feature>
<dbReference type="EMBL" id="DS470913">
    <property type="protein sequence ID" value="EDO29083.1"/>
    <property type="molecule type" value="Genomic_DNA"/>
</dbReference>
<evidence type="ECO:0000256" key="10">
    <source>
        <dbReference type="ARBA" id="ARBA00048492"/>
    </source>
</evidence>
<dbReference type="GO" id="GO:0005829">
    <property type="term" value="C:cytosol"/>
    <property type="evidence" value="ECO:0000318"/>
    <property type="project" value="GO_Central"/>
</dbReference>
<dbReference type="SUPFAM" id="SSF51338">
    <property type="entry name" value="Composite domain of metallo-dependent hydrolases"/>
    <property type="match status" value="1"/>
</dbReference>
<evidence type="ECO:0000313" key="15">
    <source>
        <dbReference type="EMBL" id="EDO29083.1"/>
    </source>
</evidence>
<dbReference type="InterPro" id="IPR011607">
    <property type="entry name" value="MGS-like_dom"/>
</dbReference>
<dbReference type="STRING" id="45351.A7T4N0"/>
<protein>
    <recommendedName>
        <fullName evidence="17">Dihydroorotase</fullName>
    </recommendedName>
</protein>
<reference evidence="15 16" key="1">
    <citation type="journal article" date="2007" name="Science">
        <title>Sea anemone genome reveals ancestral eumetazoan gene repertoire and genomic organization.</title>
        <authorList>
            <person name="Putnam N.H."/>
            <person name="Srivastava M."/>
            <person name="Hellsten U."/>
            <person name="Dirks B."/>
            <person name="Chapman J."/>
            <person name="Salamov A."/>
            <person name="Terry A."/>
            <person name="Shapiro H."/>
            <person name="Lindquist E."/>
            <person name="Kapitonov V.V."/>
            <person name="Jurka J."/>
            <person name="Genikhovich G."/>
            <person name="Grigoriev I.V."/>
            <person name="Lucas S.M."/>
            <person name="Steele R.E."/>
            <person name="Finnerty J.R."/>
            <person name="Technau U."/>
            <person name="Martindale M.Q."/>
            <person name="Rokhsar D.S."/>
        </authorList>
    </citation>
    <scope>NUCLEOTIDE SEQUENCE [LARGE SCALE GENOMIC DNA]</scope>
    <source>
        <strain evidence="16">CH2 X CH6</strain>
    </source>
</reference>
<evidence type="ECO:0000256" key="8">
    <source>
        <dbReference type="ARBA" id="ARBA00022840"/>
    </source>
</evidence>
<dbReference type="Pfam" id="PF25596">
    <property type="entry name" value="CPSase_L_D1"/>
    <property type="match status" value="2"/>
</dbReference>
<dbReference type="Gene3D" id="3.40.50.20">
    <property type="match status" value="2"/>
</dbReference>
<evidence type="ECO:0000256" key="1">
    <source>
        <dbReference type="ARBA" id="ARBA00001947"/>
    </source>
</evidence>
<dbReference type="SMART" id="SM01096">
    <property type="entry name" value="CPSase_L_D3"/>
    <property type="match status" value="1"/>
</dbReference>
<dbReference type="InterPro" id="IPR011761">
    <property type="entry name" value="ATP-grasp"/>
</dbReference>
<evidence type="ECO:0000256" key="3">
    <source>
        <dbReference type="ARBA" id="ARBA00022598"/>
    </source>
</evidence>
<feature type="domain" description="ATP-grasp" evidence="13">
    <location>
        <begin position="177"/>
        <end position="375"/>
    </location>
</feature>
<comment type="pathway">
    <text evidence="2">Pyrimidine metabolism; UMP biosynthesis via de novo pathway; (S)-dihydroorotate from bicarbonate: step 3/3.</text>
</comment>
<dbReference type="Gene3D" id="3.30.470.20">
    <property type="entry name" value="ATP-grasp fold, B domain"/>
    <property type="match status" value="2"/>
</dbReference>
<keyword evidence="8 11" id="KW-0067">ATP-binding</keyword>
<dbReference type="SUPFAM" id="SSF56059">
    <property type="entry name" value="Glutathione synthetase ATP-binding domain-like"/>
    <property type="match status" value="2"/>
</dbReference>
<dbReference type="FunFam" id="3.40.50.20:FF:000012">
    <property type="entry name" value="Carbamoyl-phosphate synthase 1, mitochondrial"/>
    <property type="match status" value="1"/>
</dbReference>
<dbReference type="GO" id="GO:0004151">
    <property type="term" value="F:dihydroorotase activity"/>
    <property type="evidence" value="ECO:0000318"/>
    <property type="project" value="GO_Central"/>
</dbReference>
<dbReference type="PRINTS" id="PR00098">
    <property type="entry name" value="CPSASE"/>
</dbReference>
<dbReference type="InterPro" id="IPR011059">
    <property type="entry name" value="Metal-dep_hydrolase_composite"/>
</dbReference>
<dbReference type="GO" id="GO:0046872">
    <property type="term" value="F:metal ion binding"/>
    <property type="evidence" value="ECO:0007669"/>
    <property type="project" value="UniProtKB-KW"/>
</dbReference>
<dbReference type="Gene3D" id="3.40.50.1380">
    <property type="entry name" value="Methylglyoxal synthase-like domain"/>
    <property type="match status" value="2"/>
</dbReference>
<evidence type="ECO:0000256" key="5">
    <source>
        <dbReference type="ARBA" id="ARBA00022737"/>
    </source>
</evidence>
<dbReference type="GO" id="GO:0005524">
    <property type="term" value="F:ATP binding"/>
    <property type="evidence" value="ECO:0007669"/>
    <property type="project" value="UniProtKB-UniRule"/>
</dbReference>
<feature type="compositionally biased region" description="Basic and acidic residues" evidence="12">
    <location>
        <begin position="724"/>
        <end position="749"/>
    </location>
</feature>
<feature type="region of interest" description="Disordered" evidence="12">
    <location>
        <begin position="677"/>
        <end position="705"/>
    </location>
</feature>
<dbReference type="InterPro" id="IPR036914">
    <property type="entry name" value="MGS-like_dom_sf"/>
</dbReference>
<dbReference type="InterPro" id="IPR036897">
    <property type="entry name" value="CarbamoylP_synth_lsu_oligo_sf"/>
</dbReference>
<keyword evidence="4" id="KW-0479">Metal-binding</keyword>
<keyword evidence="6 11" id="KW-0547">Nucleotide-binding</keyword>
<dbReference type="PANTHER" id="PTHR11405:SF5">
    <property type="entry name" value="CAD PROTEIN"/>
    <property type="match status" value="1"/>
</dbReference>
<feature type="domain" description="MGS-like" evidence="14">
    <location>
        <begin position="753"/>
        <end position="910"/>
    </location>
</feature>
<dbReference type="PROSITE" id="PS51855">
    <property type="entry name" value="MGS"/>
    <property type="match status" value="1"/>
</dbReference>
<dbReference type="Proteomes" id="UP000001593">
    <property type="component" value="Unassembled WGS sequence"/>
</dbReference>
<dbReference type="PROSITE" id="PS00866">
    <property type="entry name" value="CPSASE_1"/>
    <property type="match status" value="1"/>
</dbReference>
<dbReference type="FunFam" id="3.40.50.20:FF:000001">
    <property type="entry name" value="Carbamoyl-phosphate synthase large chain"/>
    <property type="match status" value="1"/>
</dbReference>
<dbReference type="InterPro" id="IPR006680">
    <property type="entry name" value="Amidohydro-rel"/>
</dbReference>
<dbReference type="SMART" id="SM00851">
    <property type="entry name" value="MGS"/>
    <property type="match status" value="1"/>
</dbReference>
<dbReference type="Gene3D" id="1.10.1030.10">
    <property type="entry name" value="Carbamoyl-phosphate synthetase, large subunit oligomerisation domain"/>
    <property type="match status" value="1"/>
</dbReference>
<evidence type="ECO:0000256" key="7">
    <source>
        <dbReference type="ARBA" id="ARBA00022801"/>
    </source>
</evidence>
<dbReference type="SUPFAM" id="SSF51556">
    <property type="entry name" value="Metallo-dependent hydrolases"/>
    <property type="match status" value="1"/>
</dbReference>
<dbReference type="GO" id="GO:0004087">
    <property type="term" value="F:carbamoyl-phosphate synthase (ammonia) activity"/>
    <property type="evidence" value="ECO:0007669"/>
    <property type="project" value="UniProtKB-EC"/>
</dbReference>
<evidence type="ECO:0000256" key="4">
    <source>
        <dbReference type="ARBA" id="ARBA00022723"/>
    </source>
</evidence>
<proteinExistence type="predicted"/>
<dbReference type="GO" id="GO:0004070">
    <property type="term" value="F:aspartate carbamoyltransferase activity"/>
    <property type="evidence" value="ECO:0000318"/>
    <property type="project" value="GO_Central"/>
</dbReference>
<organism evidence="15 16">
    <name type="scientific">Nematostella vectensis</name>
    <name type="common">Starlet sea anemone</name>
    <dbReference type="NCBI Taxonomy" id="45351"/>
    <lineage>
        <taxon>Eukaryota</taxon>
        <taxon>Metazoa</taxon>
        <taxon>Cnidaria</taxon>
        <taxon>Anthozoa</taxon>
        <taxon>Hexacorallia</taxon>
        <taxon>Actiniaria</taxon>
        <taxon>Edwardsiidae</taxon>
        <taxon>Nematostella</taxon>
    </lineage>
</organism>
<comment type="catalytic activity">
    <reaction evidence="10">
        <text>(S)-dihydroorotate + H2O = N-carbamoyl-L-aspartate + H(+)</text>
        <dbReference type="Rhea" id="RHEA:24296"/>
        <dbReference type="ChEBI" id="CHEBI:15377"/>
        <dbReference type="ChEBI" id="CHEBI:15378"/>
        <dbReference type="ChEBI" id="CHEBI:30864"/>
        <dbReference type="ChEBI" id="CHEBI:32814"/>
        <dbReference type="EC" id="3.5.2.3"/>
    </reaction>
</comment>
<evidence type="ECO:0008006" key="17">
    <source>
        <dbReference type="Google" id="ProtNLM"/>
    </source>
</evidence>
<evidence type="ECO:0000259" key="13">
    <source>
        <dbReference type="PROSITE" id="PS50975"/>
    </source>
</evidence>
<dbReference type="PROSITE" id="PS00867">
    <property type="entry name" value="CPSASE_2"/>
    <property type="match status" value="1"/>
</dbReference>
<dbReference type="SUPFAM" id="SSF48108">
    <property type="entry name" value="Carbamoyl phosphate synthetase, large subunit connection domain"/>
    <property type="match status" value="1"/>
</dbReference>
<comment type="cofactor">
    <cofactor evidence="1">
        <name>Zn(2+)</name>
        <dbReference type="ChEBI" id="CHEBI:29105"/>
    </cofactor>
</comment>
<evidence type="ECO:0000256" key="2">
    <source>
        <dbReference type="ARBA" id="ARBA00004880"/>
    </source>
</evidence>
<dbReference type="InterPro" id="IPR058047">
    <property type="entry name" value="CPSase_preATP-grasp"/>
</dbReference>
<gene>
    <name evidence="15" type="ORF">NEMVEDRAFT_v1g222280</name>
</gene>
<keyword evidence="16" id="KW-1185">Reference proteome</keyword>
<dbReference type="PROSITE" id="PS50975">
    <property type="entry name" value="ATP_GRASP"/>
    <property type="match status" value="1"/>
</dbReference>
<dbReference type="SUPFAM" id="SSF52335">
    <property type="entry name" value="Methylglyoxal synthase-like"/>
    <property type="match status" value="1"/>
</dbReference>
<feature type="compositionally biased region" description="Basic and acidic residues" evidence="12">
    <location>
        <begin position="397"/>
        <end position="406"/>
    </location>
</feature>
<evidence type="ECO:0000259" key="14">
    <source>
        <dbReference type="PROSITE" id="PS51855"/>
    </source>
</evidence>
<dbReference type="InterPro" id="IPR005483">
    <property type="entry name" value="CPSase_dom"/>
</dbReference>
<evidence type="ECO:0000256" key="6">
    <source>
        <dbReference type="ARBA" id="ARBA00022741"/>
    </source>
</evidence>
<dbReference type="eggNOG" id="KOG0370">
    <property type="taxonomic scope" value="Eukaryota"/>
</dbReference>
<dbReference type="Gene3D" id="3.20.20.140">
    <property type="entry name" value="Metal-dependent hydrolases"/>
    <property type="match status" value="1"/>
</dbReference>
<dbReference type="GO" id="GO:0005737">
    <property type="term" value="C:cytoplasm"/>
    <property type="evidence" value="ECO:0000318"/>
    <property type="project" value="GO_Central"/>
</dbReference>
<dbReference type="GO" id="GO:0006207">
    <property type="term" value="P:'de novo' pyrimidine nucleobase biosynthetic process"/>
    <property type="evidence" value="ECO:0000318"/>
    <property type="project" value="GO_Central"/>
</dbReference>
<dbReference type="PANTHER" id="PTHR11405">
    <property type="entry name" value="CARBAMOYLTRANSFERASE FAMILY MEMBER"/>
    <property type="match status" value="1"/>
</dbReference>
<dbReference type="FunFam" id="3.20.20.140:FF:000036">
    <property type="entry name" value="Carbamoyl-phosphate synthase large chain"/>
    <property type="match status" value="1"/>
</dbReference>
<dbReference type="HOGENOM" id="CLU_256946_0_0_1"/>
<dbReference type="GO" id="GO:0006541">
    <property type="term" value="P:glutamine metabolic process"/>
    <property type="evidence" value="ECO:0000318"/>
    <property type="project" value="GO_Central"/>
</dbReference>
<feature type="non-terminal residue" evidence="15">
    <location>
        <position position="1"/>
    </location>
</feature>
<keyword evidence="7" id="KW-0378">Hydrolase</keyword>
<dbReference type="PROSITE" id="PS00482">
    <property type="entry name" value="DIHYDROOROTASE_1"/>
    <property type="match status" value="1"/>
</dbReference>
<dbReference type="Pfam" id="PF01979">
    <property type="entry name" value="Amidohydro_1"/>
    <property type="match status" value="1"/>
</dbReference>
<dbReference type="InterPro" id="IPR002195">
    <property type="entry name" value="Dihydroorotase_CS"/>
</dbReference>
<feature type="region of interest" description="Disordered" evidence="12">
    <location>
        <begin position="331"/>
        <end position="359"/>
    </location>
</feature>
<feature type="region of interest" description="Disordered" evidence="12">
    <location>
        <begin position="721"/>
        <end position="752"/>
    </location>
</feature>
<accession>A7T4N0</accession>